<dbReference type="AlphaFoldDB" id="A0A1I1A6J7"/>
<feature type="transmembrane region" description="Helical" evidence="1">
    <location>
        <begin position="59"/>
        <end position="81"/>
    </location>
</feature>
<sequence>MTNLIKLELRRFNLKNHVFGVMIANIVILFFSVFMTYMLSMGEIPQTNLPSVELDTISISSMLMKATFLVWESVLIATIIIEEFRSKTMSLLFTYPINRKKLIATKLVLILLVTFVSIAISELFQNICIFGISKILSFVSYGITPKDVFNVVITTITATLLGMLPLYIGMIRKSTIATIISSIFIVSIVVNAQVGTGGLISIIPISLALGAIGVFFATIAIKNIVNNDLY</sequence>
<accession>A0A1I1A6J7</accession>
<evidence type="ECO:0000256" key="1">
    <source>
        <dbReference type="SAM" id="Phobius"/>
    </source>
</evidence>
<feature type="transmembrane region" description="Helical" evidence="1">
    <location>
        <begin position="200"/>
        <end position="221"/>
    </location>
</feature>
<keyword evidence="1" id="KW-1133">Transmembrane helix</keyword>
<reference evidence="2 3" key="1">
    <citation type="submission" date="2016-10" db="EMBL/GenBank/DDBJ databases">
        <authorList>
            <person name="de Groot N.N."/>
        </authorList>
    </citation>
    <scope>NUCLEOTIDE SEQUENCE [LARGE SCALE GENOMIC DNA]</scope>
    <source>
        <strain evidence="2 3">DSM 12271</strain>
    </source>
</reference>
<organism evidence="2 3">
    <name type="scientific">Clostridium frigidicarnis</name>
    <dbReference type="NCBI Taxonomy" id="84698"/>
    <lineage>
        <taxon>Bacteria</taxon>
        <taxon>Bacillati</taxon>
        <taxon>Bacillota</taxon>
        <taxon>Clostridia</taxon>
        <taxon>Eubacteriales</taxon>
        <taxon>Clostridiaceae</taxon>
        <taxon>Clostridium</taxon>
    </lineage>
</organism>
<keyword evidence="1" id="KW-0472">Membrane</keyword>
<evidence type="ECO:0000313" key="3">
    <source>
        <dbReference type="Proteomes" id="UP000198619"/>
    </source>
</evidence>
<feature type="transmembrane region" description="Helical" evidence="1">
    <location>
        <begin position="21"/>
        <end position="39"/>
    </location>
</feature>
<evidence type="ECO:0000313" key="2">
    <source>
        <dbReference type="EMBL" id="SFB33599.1"/>
    </source>
</evidence>
<keyword evidence="1" id="KW-0812">Transmembrane</keyword>
<feature type="transmembrane region" description="Helical" evidence="1">
    <location>
        <begin position="148"/>
        <end position="168"/>
    </location>
</feature>
<proteinExistence type="predicted"/>
<dbReference type="RefSeq" id="WP_090042526.1">
    <property type="nucleotide sequence ID" value="NZ_FOKI01000030.1"/>
</dbReference>
<name>A0A1I1A6J7_9CLOT</name>
<dbReference type="EMBL" id="FOKI01000030">
    <property type="protein sequence ID" value="SFB33599.1"/>
    <property type="molecule type" value="Genomic_DNA"/>
</dbReference>
<dbReference type="STRING" id="84698.SAMN04488528_103048"/>
<feature type="transmembrane region" description="Helical" evidence="1">
    <location>
        <begin position="175"/>
        <end position="194"/>
    </location>
</feature>
<dbReference type="Pfam" id="PF12730">
    <property type="entry name" value="ABC2_membrane_4"/>
    <property type="match status" value="1"/>
</dbReference>
<keyword evidence="3" id="KW-1185">Reference proteome</keyword>
<dbReference type="OrthoDB" id="9784784at2"/>
<protein>
    <submittedName>
        <fullName evidence="2">ABC-2 family transporter protein</fullName>
    </submittedName>
</protein>
<dbReference type="Proteomes" id="UP000198619">
    <property type="component" value="Unassembled WGS sequence"/>
</dbReference>
<feature type="transmembrane region" description="Helical" evidence="1">
    <location>
        <begin position="107"/>
        <end position="136"/>
    </location>
</feature>
<gene>
    <name evidence="2" type="ORF">SAMN04488528_103048</name>
</gene>